<evidence type="ECO:0000313" key="1">
    <source>
        <dbReference type="EMBL" id="ETW62863.1"/>
    </source>
</evidence>
<evidence type="ECO:0000313" key="2">
    <source>
        <dbReference type="Proteomes" id="UP000030694"/>
    </source>
</evidence>
<organism evidence="1 2">
    <name type="scientific">Plasmodium falciparum (isolate Camp / Malaysia)</name>
    <dbReference type="NCBI Taxonomy" id="5835"/>
    <lineage>
        <taxon>Eukaryota</taxon>
        <taxon>Sar</taxon>
        <taxon>Alveolata</taxon>
        <taxon>Apicomplexa</taxon>
        <taxon>Aconoidasida</taxon>
        <taxon>Haemosporida</taxon>
        <taxon>Plasmodiidae</taxon>
        <taxon>Plasmodium</taxon>
        <taxon>Plasmodium (Laverania)</taxon>
    </lineage>
</organism>
<dbReference type="AlphaFoldDB" id="A0A024XCF5"/>
<reference evidence="1 2" key="1">
    <citation type="submission" date="2013-02" db="EMBL/GenBank/DDBJ databases">
        <title>The Genome Annotation of Plasmodium falciparum CAMP/Malaysia.</title>
        <authorList>
            <consortium name="The Broad Institute Genome Sequencing Platform"/>
            <consortium name="The Broad Institute Genome Sequencing Center for Infectious Disease"/>
            <person name="Neafsey D."/>
            <person name="Hoffman S."/>
            <person name="Volkman S."/>
            <person name="Rosenthal P."/>
            <person name="Walker B."/>
            <person name="Young S.K."/>
            <person name="Zeng Q."/>
            <person name="Gargeya S."/>
            <person name="Fitzgerald M."/>
            <person name="Haas B."/>
            <person name="Abouelleil A."/>
            <person name="Allen A.W."/>
            <person name="Alvarado L."/>
            <person name="Arachchi H.M."/>
            <person name="Berlin A.M."/>
            <person name="Chapman S.B."/>
            <person name="Gainer-Dewar J."/>
            <person name="Goldberg J."/>
            <person name="Griggs A."/>
            <person name="Gujja S."/>
            <person name="Hansen M."/>
            <person name="Howarth C."/>
            <person name="Imamovic A."/>
            <person name="Ireland A."/>
            <person name="Larimer J."/>
            <person name="McCowan C."/>
            <person name="Murphy C."/>
            <person name="Pearson M."/>
            <person name="Poon T.W."/>
            <person name="Priest M."/>
            <person name="Roberts A."/>
            <person name="Saif S."/>
            <person name="Shea T."/>
            <person name="Sisk P."/>
            <person name="Sykes S."/>
            <person name="Wortman J."/>
            <person name="Nusbaum C."/>
            <person name="Birren B."/>
        </authorList>
    </citation>
    <scope>NUCLEOTIDE SEQUENCE [LARGE SCALE GENOMIC DNA]</scope>
    <source>
        <strain evidence="1 2">CAMP/Malaysia</strain>
    </source>
</reference>
<feature type="non-terminal residue" evidence="1">
    <location>
        <position position="92"/>
    </location>
</feature>
<dbReference type="EMBL" id="KI927487">
    <property type="protein sequence ID" value="ETW62863.1"/>
    <property type="molecule type" value="Genomic_DNA"/>
</dbReference>
<name>A0A024XCF5_PLAFC</name>
<gene>
    <name evidence="1" type="ORF">PFMC_01262</name>
</gene>
<sequence length="92" mass="9806">MHLITAVMSEQNRLCTATLNDSNVFCSTQVNLGPKFVRAISTHISNAVDDATVRVNEVTAETAKALSLEKTAEATSATTILSNPIVISFIVV</sequence>
<dbReference type="Proteomes" id="UP000030694">
    <property type="component" value="Unassembled WGS sequence"/>
</dbReference>
<proteinExistence type="predicted"/>
<protein>
    <submittedName>
        <fullName evidence="1">Uncharacterized protein</fullName>
    </submittedName>
</protein>
<accession>A0A024XCF5</accession>
<reference evidence="1 2" key="2">
    <citation type="submission" date="2013-02" db="EMBL/GenBank/DDBJ databases">
        <title>The Genome Sequence of Plasmodium falciparum CAMP/Malaysia.</title>
        <authorList>
            <consortium name="The Broad Institute Genome Sequencing Platform"/>
            <consortium name="The Broad Institute Genome Sequencing Center for Infectious Disease"/>
            <person name="Neafsey D."/>
            <person name="Cheeseman I."/>
            <person name="Volkman S."/>
            <person name="Adams J."/>
            <person name="Walker B."/>
            <person name="Young S.K."/>
            <person name="Zeng Q."/>
            <person name="Gargeya S."/>
            <person name="Fitzgerald M."/>
            <person name="Haas B."/>
            <person name="Abouelleil A."/>
            <person name="Alvarado L."/>
            <person name="Arachchi H.M."/>
            <person name="Berlin A.M."/>
            <person name="Chapman S.B."/>
            <person name="Dewar J."/>
            <person name="Goldberg J."/>
            <person name="Griggs A."/>
            <person name="Gujja S."/>
            <person name="Hansen M."/>
            <person name="Howarth C."/>
            <person name="Imamovic A."/>
            <person name="Larimer J."/>
            <person name="McCowan C."/>
            <person name="Murphy C."/>
            <person name="Neiman D."/>
            <person name="Pearson M."/>
            <person name="Priest M."/>
            <person name="Roberts A."/>
            <person name="Saif S."/>
            <person name="Shea T."/>
            <person name="Sisk P."/>
            <person name="Sykes S."/>
            <person name="Wortman J."/>
            <person name="Nusbaum C."/>
            <person name="Birren B."/>
        </authorList>
    </citation>
    <scope>NUCLEOTIDE SEQUENCE [LARGE SCALE GENOMIC DNA]</scope>
    <source>
        <strain evidence="1 2">CAMP/Malaysia</strain>
    </source>
</reference>